<organism evidence="1 2">
    <name type="scientific">Raoultella planticola</name>
    <name type="common">Klebsiella planticola</name>
    <dbReference type="NCBI Taxonomy" id="575"/>
    <lineage>
        <taxon>Bacteria</taxon>
        <taxon>Pseudomonadati</taxon>
        <taxon>Pseudomonadota</taxon>
        <taxon>Gammaproteobacteria</taxon>
        <taxon>Enterobacterales</taxon>
        <taxon>Enterobacteriaceae</taxon>
        <taxon>Klebsiella/Raoultella group</taxon>
        <taxon>Raoultella</taxon>
    </lineage>
</organism>
<gene>
    <name evidence="1" type="ORF">NCTC12998_02348</name>
</gene>
<proteinExistence type="predicted"/>
<dbReference type="AlphaFoldDB" id="A0A485AVG8"/>
<sequence>MGVARRRFACTGLREAADVVGQVRRNRQLGQGCSAQTCRVEIEPWRESLPPITAFDPPGVLLGVRGGCCPAALRLHGPTGSWGRCRSGSGVTVSWDRAVAPRPAGWRSNHGANRYRRLLPSIRRGLLGVREWVLPRRRFACTGLPGSCGCCRSGQA</sequence>
<evidence type="ECO:0000313" key="1">
    <source>
        <dbReference type="EMBL" id="VFS63943.1"/>
    </source>
</evidence>
<accession>A0A485AVG8</accession>
<dbReference type="Proteomes" id="UP000345637">
    <property type="component" value="Unassembled WGS sequence"/>
</dbReference>
<protein>
    <submittedName>
        <fullName evidence="1">Uncharacterized protein</fullName>
    </submittedName>
</protein>
<dbReference type="EMBL" id="CAADJE010000022">
    <property type="protein sequence ID" value="VFS63943.1"/>
    <property type="molecule type" value="Genomic_DNA"/>
</dbReference>
<name>A0A485AVG8_RAOPL</name>
<reference evidence="1 2" key="1">
    <citation type="submission" date="2019-03" db="EMBL/GenBank/DDBJ databases">
        <authorList>
            <consortium name="Pathogen Informatics"/>
        </authorList>
    </citation>
    <scope>NUCLEOTIDE SEQUENCE [LARGE SCALE GENOMIC DNA]</scope>
    <source>
        <strain evidence="1 2">NCTC12998</strain>
    </source>
</reference>
<evidence type="ECO:0000313" key="2">
    <source>
        <dbReference type="Proteomes" id="UP000345637"/>
    </source>
</evidence>